<dbReference type="AlphaFoldDB" id="A0A0V1FII7"/>
<name>A0A0V1FII7_TRIPS</name>
<reference evidence="1 2" key="1">
    <citation type="submission" date="2015-01" db="EMBL/GenBank/DDBJ databases">
        <title>Evolution of Trichinella species and genotypes.</title>
        <authorList>
            <person name="Korhonen P.K."/>
            <person name="Edoardo P."/>
            <person name="Giuseppe L.R."/>
            <person name="Gasser R.B."/>
        </authorList>
    </citation>
    <scope>NUCLEOTIDE SEQUENCE [LARGE SCALE GENOMIC DNA]</scope>
    <source>
        <strain evidence="1">ISS470</strain>
    </source>
</reference>
<sequence length="68" mass="7237">MSCFHGHGMDINACKFSFRTTASYDGGGVSGYSSIPTIQVSEFVEGNGIAFSSLSKVSLLFEYSGRLS</sequence>
<proteinExistence type="predicted"/>
<comment type="caution">
    <text evidence="1">The sequence shown here is derived from an EMBL/GenBank/DDBJ whole genome shotgun (WGS) entry which is preliminary data.</text>
</comment>
<accession>A0A0V1FII7</accession>
<evidence type="ECO:0000313" key="1">
    <source>
        <dbReference type="EMBL" id="KRY85790.1"/>
    </source>
</evidence>
<evidence type="ECO:0000313" key="2">
    <source>
        <dbReference type="Proteomes" id="UP000054995"/>
    </source>
</evidence>
<dbReference type="EMBL" id="JYDT01000083">
    <property type="protein sequence ID" value="KRY85790.1"/>
    <property type="molecule type" value="Genomic_DNA"/>
</dbReference>
<dbReference type="Proteomes" id="UP000054995">
    <property type="component" value="Unassembled WGS sequence"/>
</dbReference>
<protein>
    <submittedName>
        <fullName evidence="1">Uncharacterized protein</fullName>
    </submittedName>
</protein>
<keyword evidence="2" id="KW-1185">Reference proteome</keyword>
<organism evidence="1 2">
    <name type="scientific">Trichinella pseudospiralis</name>
    <name type="common">Parasitic roundworm</name>
    <dbReference type="NCBI Taxonomy" id="6337"/>
    <lineage>
        <taxon>Eukaryota</taxon>
        <taxon>Metazoa</taxon>
        <taxon>Ecdysozoa</taxon>
        <taxon>Nematoda</taxon>
        <taxon>Enoplea</taxon>
        <taxon>Dorylaimia</taxon>
        <taxon>Trichinellida</taxon>
        <taxon>Trichinellidae</taxon>
        <taxon>Trichinella</taxon>
    </lineage>
</organism>
<gene>
    <name evidence="1" type="ORF">T4D_5326</name>
</gene>